<sequence length="312" mass="33592">RRRGRLERISPSNTPAGSFDVSSTECIFVLASSYAVRPSSSPCACLLRGAPRCSLSSFPWSFRLRKSIPCQLYRYATYSCARVARGQRGMLRGKMLGPALFVVSGTLASAVSTRSRAAAQAMANVASDGCAGEGVTTTPLLIYASMDRGNKLYSLRGGASKDILDSAEPDNQQEELMSGDDLMTESGNKTGDDKNETPISPLCLALFRSLRGTDDNHKLNFCINQHKEAASSFAQAKSLWFDATEKSREQRLGVAYPLGRGALPKDGGPGKRGARIEVPRRAELGATGEQRRRWPSCDRLADGLLGGRGDSS</sequence>
<evidence type="ECO:0000313" key="3">
    <source>
        <dbReference type="Proteomes" id="UP001189429"/>
    </source>
</evidence>
<feature type="compositionally biased region" description="Polar residues" evidence="1">
    <location>
        <begin position="10"/>
        <end position="20"/>
    </location>
</feature>
<keyword evidence="3" id="KW-1185">Reference proteome</keyword>
<dbReference type="Proteomes" id="UP001189429">
    <property type="component" value="Unassembled WGS sequence"/>
</dbReference>
<feature type="non-terminal residue" evidence="2">
    <location>
        <position position="1"/>
    </location>
</feature>
<protein>
    <submittedName>
        <fullName evidence="2">Uncharacterized protein</fullName>
    </submittedName>
</protein>
<name>A0ABN9QBP7_9DINO</name>
<proteinExistence type="predicted"/>
<feature type="region of interest" description="Disordered" evidence="1">
    <location>
        <begin position="1"/>
        <end position="20"/>
    </location>
</feature>
<feature type="region of interest" description="Disordered" evidence="1">
    <location>
        <begin position="163"/>
        <end position="196"/>
    </location>
</feature>
<comment type="caution">
    <text evidence="2">The sequence shown here is derived from an EMBL/GenBank/DDBJ whole genome shotgun (WGS) entry which is preliminary data.</text>
</comment>
<evidence type="ECO:0000313" key="2">
    <source>
        <dbReference type="EMBL" id="CAK0802055.1"/>
    </source>
</evidence>
<organism evidence="2 3">
    <name type="scientific">Prorocentrum cordatum</name>
    <dbReference type="NCBI Taxonomy" id="2364126"/>
    <lineage>
        <taxon>Eukaryota</taxon>
        <taxon>Sar</taxon>
        <taxon>Alveolata</taxon>
        <taxon>Dinophyceae</taxon>
        <taxon>Prorocentrales</taxon>
        <taxon>Prorocentraceae</taxon>
        <taxon>Prorocentrum</taxon>
    </lineage>
</organism>
<gene>
    <name evidence="2" type="ORF">PCOR1329_LOCUS9690</name>
</gene>
<evidence type="ECO:0000256" key="1">
    <source>
        <dbReference type="SAM" id="MobiDB-lite"/>
    </source>
</evidence>
<dbReference type="EMBL" id="CAUYUJ010002715">
    <property type="protein sequence ID" value="CAK0802055.1"/>
    <property type="molecule type" value="Genomic_DNA"/>
</dbReference>
<accession>A0ABN9QBP7</accession>
<reference evidence="2" key="1">
    <citation type="submission" date="2023-10" db="EMBL/GenBank/DDBJ databases">
        <authorList>
            <person name="Chen Y."/>
            <person name="Shah S."/>
            <person name="Dougan E. K."/>
            <person name="Thang M."/>
            <person name="Chan C."/>
        </authorList>
    </citation>
    <scope>NUCLEOTIDE SEQUENCE [LARGE SCALE GENOMIC DNA]</scope>
</reference>